<dbReference type="Proteomes" id="UP000290407">
    <property type="component" value="Unassembled WGS sequence"/>
</dbReference>
<dbReference type="Gene3D" id="3.30.420.40">
    <property type="match status" value="1"/>
</dbReference>
<reference evidence="12 13" key="1">
    <citation type="submission" date="2019-01" db="EMBL/GenBank/DDBJ databases">
        <title>Spirosoma flava sp. nov., a propanil-degrading bacterium isolated from herbicide-contaminated soil.</title>
        <authorList>
            <person name="Zhang L."/>
            <person name="Jiang J.-D."/>
        </authorList>
    </citation>
    <scope>NUCLEOTIDE SEQUENCE [LARGE SCALE GENOMIC DNA]</scope>
    <source>
        <strain evidence="12 13">TY50</strain>
    </source>
</reference>
<dbReference type="NCBIfam" id="TIGR00143">
    <property type="entry name" value="hypF"/>
    <property type="match status" value="1"/>
</dbReference>
<evidence type="ECO:0000256" key="5">
    <source>
        <dbReference type="ARBA" id="ARBA00022771"/>
    </source>
</evidence>
<keyword evidence="6" id="KW-0862">Zinc</keyword>
<dbReference type="InterPro" id="IPR011125">
    <property type="entry name" value="Znf_HypF"/>
</dbReference>
<keyword evidence="4" id="KW-0479">Metal-binding</keyword>
<keyword evidence="9" id="KW-0378">Hydrolase</keyword>
<dbReference type="Pfam" id="PF00708">
    <property type="entry name" value="Acylphosphatase"/>
    <property type="match status" value="1"/>
</dbReference>
<evidence type="ECO:0000256" key="7">
    <source>
        <dbReference type="ARBA" id="ARBA00048220"/>
    </source>
</evidence>
<organism evidence="12 13">
    <name type="scientific">Spirosoma sordidisoli</name>
    <dbReference type="NCBI Taxonomy" id="2502893"/>
    <lineage>
        <taxon>Bacteria</taxon>
        <taxon>Pseudomonadati</taxon>
        <taxon>Bacteroidota</taxon>
        <taxon>Cytophagia</taxon>
        <taxon>Cytophagales</taxon>
        <taxon>Cytophagaceae</taxon>
        <taxon>Spirosoma</taxon>
    </lineage>
</organism>
<keyword evidence="12" id="KW-0808">Transferase</keyword>
<dbReference type="PIRSF" id="PIRSF006256">
    <property type="entry name" value="CMPcnvr_hdrg_mat"/>
    <property type="match status" value="1"/>
</dbReference>
<dbReference type="InterPro" id="IPR036046">
    <property type="entry name" value="Acylphosphatase-like_dom_sf"/>
</dbReference>
<dbReference type="UniPathway" id="UPA00335"/>
<dbReference type="GO" id="GO:0051604">
    <property type="term" value="P:protein maturation"/>
    <property type="evidence" value="ECO:0007669"/>
    <property type="project" value="TreeGrafter"/>
</dbReference>
<dbReference type="InterPro" id="IPR017968">
    <property type="entry name" value="Acylphosphatase_CS"/>
</dbReference>
<dbReference type="InterPro" id="IPR004421">
    <property type="entry name" value="Carbamoyltransferase_HypF"/>
</dbReference>
<evidence type="ECO:0000256" key="2">
    <source>
        <dbReference type="ARBA" id="ARBA00008097"/>
    </source>
</evidence>
<dbReference type="GO" id="GO:0016874">
    <property type="term" value="F:ligase activity"/>
    <property type="evidence" value="ECO:0007669"/>
    <property type="project" value="UniProtKB-UniRule"/>
</dbReference>
<evidence type="ECO:0000256" key="1">
    <source>
        <dbReference type="ARBA" id="ARBA00004711"/>
    </source>
</evidence>
<dbReference type="GO" id="GO:0016743">
    <property type="term" value="F:carboxyl- or carbamoyltransferase activity"/>
    <property type="evidence" value="ECO:0007669"/>
    <property type="project" value="UniProtKB-UniRule"/>
</dbReference>
<dbReference type="GO" id="GO:0008270">
    <property type="term" value="F:zinc ion binding"/>
    <property type="evidence" value="ECO:0007669"/>
    <property type="project" value="UniProtKB-KW"/>
</dbReference>
<evidence type="ECO:0000256" key="3">
    <source>
        <dbReference type="ARBA" id="ARBA00022598"/>
    </source>
</evidence>
<keyword evidence="3" id="KW-0436">Ligase</keyword>
<name>A0A4Q2UNF2_9BACT</name>
<evidence type="ECO:0000256" key="9">
    <source>
        <dbReference type="PROSITE-ProRule" id="PRU00520"/>
    </source>
</evidence>
<dbReference type="SUPFAM" id="SSF55821">
    <property type="entry name" value="YrdC/RibB"/>
    <property type="match status" value="1"/>
</dbReference>
<protein>
    <recommendedName>
        <fullName evidence="8">Carbamoyltransferase</fullName>
        <ecNumber evidence="8">6.2.-.-</ecNumber>
    </recommendedName>
</protein>
<dbReference type="InterPro" id="IPR055128">
    <property type="entry name" value="HypF_C_2"/>
</dbReference>
<dbReference type="InterPro" id="IPR017945">
    <property type="entry name" value="DHBP_synth_RibB-like_a/b_dom"/>
</dbReference>
<evidence type="ECO:0000313" key="13">
    <source>
        <dbReference type="Proteomes" id="UP000290407"/>
    </source>
</evidence>
<dbReference type="Pfam" id="PF22521">
    <property type="entry name" value="HypF_C_2"/>
    <property type="match status" value="1"/>
</dbReference>
<dbReference type="InterPro" id="IPR051060">
    <property type="entry name" value="Carbamoyltrans_HypF-like"/>
</dbReference>
<dbReference type="RefSeq" id="WP_129599932.1">
    <property type="nucleotide sequence ID" value="NZ_SBLB01000001.1"/>
</dbReference>
<dbReference type="InterPro" id="IPR001792">
    <property type="entry name" value="Acylphosphatase-like_dom"/>
</dbReference>
<proteinExistence type="inferred from homology"/>
<dbReference type="PROSITE" id="PS51163">
    <property type="entry name" value="YRDC"/>
    <property type="match status" value="1"/>
</dbReference>
<gene>
    <name evidence="12" type="primary">hypF</name>
    <name evidence="12" type="ORF">EQG79_03470</name>
</gene>
<dbReference type="EMBL" id="SBLB01000001">
    <property type="protein sequence ID" value="RYC71217.1"/>
    <property type="molecule type" value="Genomic_DNA"/>
</dbReference>
<evidence type="ECO:0000256" key="6">
    <source>
        <dbReference type="ARBA" id="ARBA00022833"/>
    </source>
</evidence>
<feature type="active site" evidence="9">
    <location>
        <position position="35"/>
    </location>
</feature>
<evidence type="ECO:0000259" key="11">
    <source>
        <dbReference type="PROSITE" id="PS51163"/>
    </source>
</evidence>
<keyword evidence="13" id="KW-1185">Reference proteome</keyword>
<comment type="caution">
    <text evidence="12">The sequence shown here is derived from an EMBL/GenBank/DDBJ whole genome shotgun (WGS) entry which is preliminary data.</text>
</comment>
<dbReference type="Gene3D" id="3.90.870.50">
    <property type="match status" value="1"/>
</dbReference>
<comment type="catalytic activity">
    <reaction evidence="7">
        <text>C-terminal L-cysteinyl-[HypE protein] + carbamoyl phosphate + ATP + H2O = C-terminal S-carboxamide-L-cysteinyl-[HypE protein] + AMP + phosphate + diphosphate + H(+)</text>
        <dbReference type="Rhea" id="RHEA:55636"/>
        <dbReference type="Rhea" id="RHEA-COMP:14247"/>
        <dbReference type="Rhea" id="RHEA-COMP:14392"/>
        <dbReference type="ChEBI" id="CHEBI:15377"/>
        <dbReference type="ChEBI" id="CHEBI:15378"/>
        <dbReference type="ChEBI" id="CHEBI:30616"/>
        <dbReference type="ChEBI" id="CHEBI:33019"/>
        <dbReference type="ChEBI" id="CHEBI:43474"/>
        <dbReference type="ChEBI" id="CHEBI:58228"/>
        <dbReference type="ChEBI" id="CHEBI:76913"/>
        <dbReference type="ChEBI" id="CHEBI:139126"/>
        <dbReference type="ChEBI" id="CHEBI:456215"/>
    </reaction>
</comment>
<dbReference type="GO" id="GO:0003998">
    <property type="term" value="F:acylphosphatase activity"/>
    <property type="evidence" value="ECO:0007669"/>
    <property type="project" value="UniProtKB-EC"/>
</dbReference>
<dbReference type="PROSITE" id="PS00150">
    <property type="entry name" value="ACYLPHOSPHATASE_1"/>
    <property type="match status" value="1"/>
</dbReference>
<comment type="pathway">
    <text evidence="1">Protein modification; [NiFe] hydrogenase maturation.</text>
</comment>
<accession>A0A4Q2UNF2</accession>
<dbReference type="Gene3D" id="3.30.110.120">
    <property type="match status" value="1"/>
</dbReference>
<keyword evidence="5" id="KW-0863">Zinc-finger</keyword>
<dbReference type="Gene3D" id="3.30.420.360">
    <property type="match status" value="1"/>
</dbReference>
<evidence type="ECO:0000256" key="4">
    <source>
        <dbReference type="ARBA" id="ARBA00022723"/>
    </source>
</evidence>
<dbReference type="Pfam" id="PF17788">
    <property type="entry name" value="HypF_C"/>
    <property type="match status" value="1"/>
</dbReference>
<dbReference type="AlphaFoldDB" id="A0A4Q2UNF2"/>
<comment type="catalytic activity">
    <reaction evidence="9">
        <text>an acyl phosphate + H2O = a carboxylate + phosphate + H(+)</text>
        <dbReference type="Rhea" id="RHEA:14965"/>
        <dbReference type="ChEBI" id="CHEBI:15377"/>
        <dbReference type="ChEBI" id="CHEBI:15378"/>
        <dbReference type="ChEBI" id="CHEBI:29067"/>
        <dbReference type="ChEBI" id="CHEBI:43474"/>
        <dbReference type="ChEBI" id="CHEBI:59918"/>
        <dbReference type="EC" id="3.6.1.7"/>
    </reaction>
</comment>
<evidence type="ECO:0000313" key="12">
    <source>
        <dbReference type="EMBL" id="RYC71217.1"/>
    </source>
</evidence>
<evidence type="ECO:0000259" key="10">
    <source>
        <dbReference type="PROSITE" id="PS51160"/>
    </source>
</evidence>
<feature type="domain" description="YrdC-like" evidence="11">
    <location>
        <begin position="200"/>
        <end position="390"/>
    </location>
</feature>
<dbReference type="GO" id="GO:0003725">
    <property type="term" value="F:double-stranded RNA binding"/>
    <property type="evidence" value="ECO:0007669"/>
    <property type="project" value="InterPro"/>
</dbReference>
<dbReference type="PROSITE" id="PS51160">
    <property type="entry name" value="ACYLPHOSPHATASE_3"/>
    <property type="match status" value="1"/>
</dbReference>
<sequence>MTFHLHITGLVQGVGFRPFVWQLARVMELTGTVSNGPDGVHVYLNADADTARQFKLRILAEAPELARIQSIKINPTTPRLYPDFSIIHSQSGGQASLLLTPDLALCDTCRTELTESVNRRFNYAFTTCTHCGPRYSISHALPYDRPATTMADFALCATCKAEYQDPANRRYYAQTNSCPDCAVTMSLYDQAGQCVSADQTTIIEQAVAQIKTGHTVAVKGIGGYLLLCDAANPDAIAQLRRRKHRPTKPLAVMYPSAEAIRQDCSCQNDELNWLRGQASPIVLLDKLAKPASELAWEALAPALGQLGVLLPYAPLLALLARQFGRPLVATSGNISGSPIAYTDEQAIGQLPAVADYILTHNRAIMVPQDDSVVRLSRVYRQPIMIRRSRGFAPTFLREPGSGTANVLALGASLKSTFAWQLRGNTYVSQYLGDLESYDTQTNFRATLHHFLRLFDARPDWLVADQHDGYFSTQLARELATGWGIPLTRVQHHEAHLAAVLAENDVLTSPDPVLGIIWDGTGYGTDGQIWGGEFMSYQDGVVDRVTHFDYFPALLGDKMPREPRLSALSLAYEMPGADTLLRQKFTHAEWTLYHKLLTAHRLSTSSVGRLFDAVAALVGLVDRVSYEGEAALLLEEQAGRYVRQYGFQAARSYLPVSWTGPTIPTRAIIGGVMTDVLAGKPTAAIAARFHATLVATVSAVARREGVHQLAFSGGVFQNALLVDWIRHDLDAAYQLYFHRQLSPNDECISFGQLIRSTRQSDQFSPVQTETDYVLSHSR</sequence>
<comment type="similarity">
    <text evidence="2 8">Belongs to the carbamoyltransferase HypF family.</text>
</comment>
<evidence type="ECO:0000256" key="8">
    <source>
        <dbReference type="PIRNR" id="PIRNR006256"/>
    </source>
</evidence>
<dbReference type="InterPro" id="IPR041440">
    <property type="entry name" value="HypF_C"/>
</dbReference>
<dbReference type="Pfam" id="PF07503">
    <property type="entry name" value="zf-HYPF"/>
    <property type="match status" value="2"/>
</dbReference>
<dbReference type="PANTHER" id="PTHR42959:SF1">
    <property type="entry name" value="CARBAMOYLTRANSFERASE HYPF"/>
    <property type="match status" value="1"/>
</dbReference>
<feature type="active site" evidence="9">
    <location>
        <position position="17"/>
    </location>
</feature>
<feature type="domain" description="Acylphosphatase-like" evidence="10">
    <location>
        <begin position="2"/>
        <end position="88"/>
    </location>
</feature>
<dbReference type="SUPFAM" id="SSF54975">
    <property type="entry name" value="Acylphosphatase/BLUF domain-like"/>
    <property type="match status" value="1"/>
</dbReference>
<dbReference type="Pfam" id="PF01300">
    <property type="entry name" value="Sua5_yciO_yrdC"/>
    <property type="match status" value="1"/>
</dbReference>
<dbReference type="PANTHER" id="PTHR42959">
    <property type="entry name" value="CARBAMOYLTRANSFERASE"/>
    <property type="match status" value="1"/>
</dbReference>
<dbReference type="EC" id="6.2.-.-" evidence="8"/>
<dbReference type="InterPro" id="IPR006070">
    <property type="entry name" value="Sua5-like_dom"/>
</dbReference>